<dbReference type="Pfam" id="PF00155">
    <property type="entry name" value="Aminotran_1_2"/>
    <property type="match status" value="1"/>
</dbReference>
<dbReference type="HAMAP" id="MF_01023">
    <property type="entry name" value="HisC_aminotrans_2"/>
    <property type="match status" value="1"/>
</dbReference>
<dbReference type="InterPro" id="IPR050106">
    <property type="entry name" value="HistidinolP_aminotransfase"/>
</dbReference>
<comment type="cofactor">
    <cofactor evidence="1 7">
        <name>pyridoxal 5'-phosphate</name>
        <dbReference type="ChEBI" id="CHEBI:597326"/>
    </cofactor>
</comment>
<dbReference type="NCBIfam" id="TIGR01141">
    <property type="entry name" value="hisC"/>
    <property type="match status" value="1"/>
</dbReference>
<keyword evidence="6 7" id="KW-0368">Histidine biosynthesis</keyword>
<dbReference type="InterPro" id="IPR015422">
    <property type="entry name" value="PyrdxlP-dep_Trfase_small"/>
</dbReference>
<evidence type="ECO:0000259" key="8">
    <source>
        <dbReference type="Pfam" id="PF00155"/>
    </source>
</evidence>
<sequence length="366" mass="40828">MAKIQTRSAVEKIVSYPLGDSPEEIKTKFNLKAIRKMSDNENVYGCSAEVKDSITKAMNSLYFYPDGTVSLLIRKIADFYNLSEDRILASNGSEEIIRLLTRAYISPGDEAVMAQITFPRYETNVVIEGGKAVSVPLRNGTHDLDAMYEKIGHKTKMVFVCNPNNPTGTIVGKDELYRFIGKIPPDILIILDEAYYEYVTSKEYLESLPLLKQYPNLIVLRTFSKIYGLAGLRVGYGIMDPEIVKELHKVKDVFNVNHLAQAAAATALADQEFVKNCSKKNAVEREFVCEKLAELNIGFFPSQTNFVYVFSQHPIAASLIANGLVVRQMKLPGYADAFRMTLGTRGDNEPVISVISELLNNKGGVR</sequence>
<dbReference type="InterPro" id="IPR005861">
    <property type="entry name" value="HisP_aminotrans"/>
</dbReference>
<evidence type="ECO:0000256" key="7">
    <source>
        <dbReference type="HAMAP-Rule" id="MF_01023"/>
    </source>
</evidence>
<dbReference type="SUPFAM" id="SSF53383">
    <property type="entry name" value="PLP-dependent transferases"/>
    <property type="match status" value="1"/>
</dbReference>
<dbReference type="GO" id="GO:0004400">
    <property type="term" value="F:histidinol-phosphate transaminase activity"/>
    <property type="evidence" value="ECO:0007669"/>
    <property type="project" value="UniProtKB-UniRule"/>
</dbReference>
<dbReference type="GO" id="GO:0000105">
    <property type="term" value="P:L-histidine biosynthetic process"/>
    <property type="evidence" value="ECO:0007669"/>
    <property type="project" value="UniProtKB-UniRule"/>
</dbReference>
<dbReference type="OrthoDB" id="9813612at2"/>
<comment type="caution">
    <text evidence="9">The sequence shown here is derived from an EMBL/GenBank/DDBJ whole genome shotgun (WGS) entry which is preliminary data.</text>
</comment>
<dbReference type="GO" id="GO:0030170">
    <property type="term" value="F:pyridoxal phosphate binding"/>
    <property type="evidence" value="ECO:0007669"/>
    <property type="project" value="InterPro"/>
</dbReference>
<dbReference type="RefSeq" id="WP_144542815.1">
    <property type="nucleotide sequence ID" value="NZ_CBCSDC010000026.1"/>
</dbReference>
<organism evidence="9 10">
    <name type="scientific">Cytobacillus oceanisediminis</name>
    <dbReference type="NCBI Taxonomy" id="665099"/>
    <lineage>
        <taxon>Bacteria</taxon>
        <taxon>Bacillati</taxon>
        <taxon>Bacillota</taxon>
        <taxon>Bacilli</taxon>
        <taxon>Bacillales</taxon>
        <taxon>Bacillaceae</taxon>
        <taxon>Cytobacillus</taxon>
    </lineage>
</organism>
<keyword evidence="4 7" id="KW-0808">Transferase</keyword>
<comment type="pathway">
    <text evidence="7">Amino-acid biosynthesis; L-histidine biosynthesis; L-histidine from 5-phospho-alpha-D-ribose 1-diphosphate: step 7/9.</text>
</comment>
<protein>
    <recommendedName>
        <fullName evidence="7">Histidinol-phosphate aminotransferase</fullName>
        <ecNumber evidence="7">2.6.1.9</ecNumber>
    </recommendedName>
    <alternativeName>
        <fullName evidence="7">Imidazole acetol-phosphate transaminase</fullName>
    </alternativeName>
</protein>
<evidence type="ECO:0000313" key="9">
    <source>
        <dbReference type="EMBL" id="TWH86665.1"/>
    </source>
</evidence>
<evidence type="ECO:0000256" key="1">
    <source>
        <dbReference type="ARBA" id="ARBA00001933"/>
    </source>
</evidence>
<evidence type="ECO:0000313" key="10">
    <source>
        <dbReference type="Proteomes" id="UP000318667"/>
    </source>
</evidence>
<dbReference type="Gene3D" id="3.40.640.10">
    <property type="entry name" value="Type I PLP-dependent aspartate aminotransferase-like (Major domain)"/>
    <property type="match status" value="1"/>
</dbReference>
<evidence type="ECO:0000256" key="4">
    <source>
        <dbReference type="ARBA" id="ARBA00022679"/>
    </source>
</evidence>
<keyword evidence="3 7" id="KW-0032">Aminotransferase</keyword>
<evidence type="ECO:0000256" key="2">
    <source>
        <dbReference type="ARBA" id="ARBA00011738"/>
    </source>
</evidence>
<gene>
    <name evidence="7" type="primary">hisC</name>
    <name evidence="9" type="ORF">IQ19_02688</name>
</gene>
<evidence type="ECO:0000256" key="3">
    <source>
        <dbReference type="ARBA" id="ARBA00022576"/>
    </source>
</evidence>
<dbReference type="InterPro" id="IPR015424">
    <property type="entry name" value="PyrdxlP-dep_Trfase"/>
</dbReference>
<feature type="modified residue" description="N6-(pyridoxal phosphate)lysine" evidence="7">
    <location>
        <position position="225"/>
    </location>
</feature>
<dbReference type="Proteomes" id="UP000318667">
    <property type="component" value="Unassembled WGS sequence"/>
</dbReference>
<dbReference type="EMBL" id="VLKI01000006">
    <property type="protein sequence ID" value="TWH86665.1"/>
    <property type="molecule type" value="Genomic_DNA"/>
</dbReference>
<comment type="similarity">
    <text evidence="7">Belongs to the class-II pyridoxal-phosphate-dependent aminotransferase family. Histidinol-phosphate aminotransferase subfamily.</text>
</comment>
<keyword evidence="10" id="KW-1185">Reference proteome</keyword>
<dbReference type="PANTHER" id="PTHR43643">
    <property type="entry name" value="HISTIDINOL-PHOSPHATE AMINOTRANSFERASE 2"/>
    <property type="match status" value="1"/>
</dbReference>
<dbReference type="InterPro" id="IPR004839">
    <property type="entry name" value="Aminotransferase_I/II_large"/>
</dbReference>
<dbReference type="GeneID" id="65403859"/>
<name>A0A562JUK7_9BACI</name>
<feature type="domain" description="Aminotransferase class I/classII large" evidence="8">
    <location>
        <begin position="36"/>
        <end position="355"/>
    </location>
</feature>
<dbReference type="PANTHER" id="PTHR43643:SF3">
    <property type="entry name" value="HISTIDINOL-PHOSPHATE AMINOTRANSFERASE"/>
    <property type="match status" value="1"/>
</dbReference>
<proteinExistence type="inferred from homology"/>
<dbReference type="UniPathway" id="UPA00031">
    <property type="reaction ID" value="UER00012"/>
</dbReference>
<reference evidence="9 10" key="1">
    <citation type="journal article" date="2015" name="Stand. Genomic Sci.">
        <title>Genomic Encyclopedia of Bacterial and Archaeal Type Strains, Phase III: the genomes of soil and plant-associated and newly described type strains.</title>
        <authorList>
            <person name="Whitman W.B."/>
            <person name="Woyke T."/>
            <person name="Klenk H.P."/>
            <person name="Zhou Y."/>
            <person name="Lilburn T.G."/>
            <person name="Beck B.J."/>
            <person name="De Vos P."/>
            <person name="Vandamme P."/>
            <person name="Eisen J.A."/>
            <person name="Garrity G."/>
            <person name="Hugenholtz P."/>
            <person name="Kyrpides N.C."/>
        </authorList>
    </citation>
    <scope>NUCLEOTIDE SEQUENCE [LARGE SCALE GENOMIC DNA]</scope>
    <source>
        <strain evidence="9 10">CGMCC 1.10115</strain>
    </source>
</reference>
<evidence type="ECO:0000256" key="6">
    <source>
        <dbReference type="ARBA" id="ARBA00023102"/>
    </source>
</evidence>
<dbReference type="Gene3D" id="3.90.1150.10">
    <property type="entry name" value="Aspartate Aminotransferase, domain 1"/>
    <property type="match status" value="1"/>
</dbReference>
<dbReference type="CDD" id="cd00609">
    <property type="entry name" value="AAT_like"/>
    <property type="match status" value="1"/>
</dbReference>
<keyword evidence="7" id="KW-0028">Amino-acid biosynthesis</keyword>
<dbReference type="InterPro" id="IPR015421">
    <property type="entry name" value="PyrdxlP-dep_Trfase_major"/>
</dbReference>
<dbReference type="EC" id="2.6.1.9" evidence="7"/>
<keyword evidence="5 7" id="KW-0663">Pyridoxal phosphate</keyword>
<comment type="catalytic activity">
    <reaction evidence="7">
        <text>L-histidinol phosphate + 2-oxoglutarate = 3-(imidazol-4-yl)-2-oxopropyl phosphate + L-glutamate</text>
        <dbReference type="Rhea" id="RHEA:23744"/>
        <dbReference type="ChEBI" id="CHEBI:16810"/>
        <dbReference type="ChEBI" id="CHEBI:29985"/>
        <dbReference type="ChEBI" id="CHEBI:57766"/>
        <dbReference type="ChEBI" id="CHEBI:57980"/>
        <dbReference type="EC" id="2.6.1.9"/>
    </reaction>
</comment>
<dbReference type="AlphaFoldDB" id="A0A562JUK7"/>
<accession>A0A562JUK7</accession>
<comment type="subunit">
    <text evidence="2 7">Homodimer.</text>
</comment>
<evidence type="ECO:0000256" key="5">
    <source>
        <dbReference type="ARBA" id="ARBA00022898"/>
    </source>
</evidence>